<dbReference type="InterPro" id="IPR011701">
    <property type="entry name" value="MFS"/>
</dbReference>
<feature type="transmembrane region" description="Helical" evidence="4">
    <location>
        <begin position="130"/>
        <end position="151"/>
    </location>
</feature>
<keyword evidence="2 4" id="KW-1133">Transmembrane helix</keyword>
<dbReference type="PROSITE" id="PS50850">
    <property type="entry name" value="MFS"/>
    <property type="match status" value="1"/>
</dbReference>
<dbReference type="Pfam" id="PF07690">
    <property type="entry name" value="MFS_1"/>
    <property type="match status" value="1"/>
</dbReference>
<keyword evidence="3 4" id="KW-0472">Membrane</keyword>
<dbReference type="GO" id="GO:0005886">
    <property type="term" value="C:plasma membrane"/>
    <property type="evidence" value="ECO:0007669"/>
    <property type="project" value="TreeGrafter"/>
</dbReference>
<dbReference type="Proteomes" id="UP000323956">
    <property type="component" value="Unassembled WGS sequence"/>
</dbReference>
<feature type="transmembrane region" description="Helical" evidence="4">
    <location>
        <begin position="44"/>
        <end position="63"/>
    </location>
</feature>
<feature type="transmembrane region" description="Helical" evidence="4">
    <location>
        <begin position="279"/>
        <end position="312"/>
    </location>
</feature>
<evidence type="ECO:0000256" key="4">
    <source>
        <dbReference type="SAM" id="Phobius"/>
    </source>
</evidence>
<feature type="domain" description="Major facilitator superfamily (MFS) profile" evidence="6">
    <location>
        <begin position="205"/>
        <end position="400"/>
    </location>
</feature>
<dbReference type="PANTHER" id="PTHR23521:SF3">
    <property type="entry name" value="MFS TRANSPORTER"/>
    <property type="match status" value="1"/>
</dbReference>
<dbReference type="EMBL" id="FTMK01000020">
    <property type="protein sequence ID" value="SIQ99889.1"/>
    <property type="molecule type" value="Genomic_DNA"/>
</dbReference>
<dbReference type="RefSeq" id="WP_149766332.1">
    <property type="nucleotide sequence ID" value="NZ_FTMK01000020.1"/>
</dbReference>
<keyword evidence="5" id="KW-0732">Signal</keyword>
<dbReference type="InterPro" id="IPR036259">
    <property type="entry name" value="MFS_trans_sf"/>
</dbReference>
<dbReference type="AlphaFoldDB" id="A0A1N6XCB4"/>
<dbReference type="PANTHER" id="PTHR23521">
    <property type="entry name" value="TRANSPORTER MFS SUPERFAMILY"/>
    <property type="match status" value="1"/>
</dbReference>
<evidence type="ECO:0000313" key="8">
    <source>
        <dbReference type="Proteomes" id="UP000323956"/>
    </source>
</evidence>
<feature type="chain" id="PRO_5012297623" evidence="5">
    <location>
        <begin position="28"/>
        <end position="400"/>
    </location>
</feature>
<feature type="transmembrane region" description="Helical" evidence="4">
    <location>
        <begin position="207"/>
        <end position="227"/>
    </location>
</feature>
<evidence type="ECO:0000256" key="1">
    <source>
        <dbReference type="ARBA" id="ARBA00022692"/>
    </source>
</evidence>
<dbReference type="SUPFAM" id="SSF103473">
    <property type="entry name" value="MFS general substrate transporter"/>
    <property type="match status" value="1"/>
</dbReference>
<feature type="signal peptide" evidence="5">
    <location>
        <begin position="1"/>
        <end position="27"/>
    </location>
</feature>
<feature type="transmembrane region" description="Helical" evidence="4">
    <location>
        <begin position="163"/>
        <end position="186"/>
    </location>
</feature>
<dbReference type="Gene3D" id="1.20.1250.20">
    <property type="entry name" value="MFS general substrate transporter like domains"/>
    <property type="match status" value="2"/>
</dbReference>
<evidence type="ECO:0000313" key="7">
    <source>
        <dbReference type="EMBL" id="SIQ99889.1"/>
    </source>
</evidence>
<organism evidence="7 8">
    <name type="scientific">Paracoccus thiocyanatus</name>
    <dbReference type="NCBI Taxonomy" id="34006"/>
    <lineage>
        <taxon>Bacteria</taxon>
        <taxon>Pseudomonadati</taxon>
        <taxon>Pseudomonadota</taxon>
        <taxon>Alphaproteobacteria</taxon>
        <taxon>Rhodobacterales</taxon>
        <taxon>Paracoccaceae</taxon>
        <taxon>Paracoccus</taxon>
    </lineage>
</organism>
<gene>
    <name evidence="7" type="ORF">SAMN05421641_12047</name>
</gene>
<proteinExistence type="predicted"/>
<reference evidence="7 8" key="1">
    <citation type="submission" date="2017-01" db="EMBL/GenBank/DDBJ databases">
        <authorList>
            <person name="Varghese N."/>
            <person name="Submissions S."/>
        </authorList>
    </citation>
    <scope>NUCLEOTIDE SEQUENCE [LARGE SCALE GENOMIC DNA]</scope>
    <source>
        <strain evidence="7 8">ATCC 700171</strain>
    </source>
</reference>
<dbReference type="InterPro" id="IPR020846">
    <property type="entry name" value="MFS_dom"/>
</dbReference>
<feature type="transmembrane region" description="Helical" evidence="4">
    <location>
        <begin position="332"/>
        <end position="352"/>
    </location>
</feature>
<feature type="transmembrane region" description="Helical" evidence="4">
    <location>
        <begin position="101"/>
        <end position="118"/>
    </location>
</feature>
<protein>
    <submittedName>
        <fullName evidence="7">Nitrate/nitrite transporter NarK</fullName>
    </submittedName>
</protein>
<dbReference type="OrthoDB" id="9781976at2"/>
<evidence type="ECO:0000259" key="6">
    <source>
        <dbReference type="PROSITE" id="PS50850"/>
    </source>
</evidence>
<evidence type="ECO:0000256" key="2">
    <source>
        <dbReference type="ARBA" id="ARBA00022989"/>
    </source>
</evidence>
<name>A0A1N6XCB4_9RHOB</name>
<feature type="transmembrane region" description="Helical" evidence="4">
    <location>
        <begin position="75"/>
        <end position="95"/>
    </location>
</feature>
<feature type="transmembrane region" description="Helical" evidence="4">
    <location>
        <begin position="364"/>
        <end position="383"/>
    </location>
</feature>
<keyword evidence="1 4" id="KW-0812">Transmembrane</keyword>
<evidence type="ECO:0000256" key="3">
    <source>
        <dbReference type="ARBA" id="ARBA00023136"/>
    </source>
</evidence>
<dbReference type="GO" id="GO:0022857">
    <property type="term" value="F:transmembrane transporter activity"/>
    <property type="evidence" value="ECO:0007669"/>
    <property type="project" value="InterPro"/>
</dbReference>
<feature type="transmembrane region" description="Helical" evidence="4">
    <location>
        <begin position="247"/>
        <end position="267"/>
    </location>
</feature>
<accession>A0A1N6XCB4</accession>
<evidence type="ECO:0000256" key="5">
    <source>
        <dbReference type="SAM" id="SignalP"/>
    </source>
</evidence>
<sequence length="400" mass="41027">MAGKPLSIGLILFCQVSAMTLWFSATAAATALVADGTLSGQQAGLLTGAVQLGFVAGTLLSALTGMADRFDPRRLFAASAIGGAAANALLLVTGFDGAGTVVLRFVTGMALAGVYPVGMKMAAGWTQKGIGLMIGVLVGALTLGSSLPHLFNAVVGLDWRTTIAISSLCAASAAGAILFSGLGPHLRSAARFRLSEARQAVLRKPVLLANAGYLGHMWELYAMWAWIGVFLEWALAQAESPLAAQSGLITFAVIATGAIGCVVAGMLADRLGRTTVTMAAMAISGACALLIGLTPAVGAFAVIAVALIWGVSVVADSAQFSASVAELSEPELVGTMLTLQTCMGFLLTFIIIQAMPLIVAASGWRYAFATLAIGPWLGVLAMWRLRRLPEATLLAKAGVE</sequence>